<dbReference type="SMART" id="SM00903">
    <property type="entry name" value="Flavin_Reduct"/>
    <property type="match status" value="1"/>
</dbReference>
<dbReference type="RefSeq" id="WP_074788674.1">
    <property type="nucleotide sequence ID" value="NZ_FNZX01000003.1"/>
</dbReference>
<dbReference type="AlphaFoldDB" id="A0A1H7EW44"/>
<dbReference type="SUPFAM" id="SSF50475">
    <property type="entry name" value="FMN-binding split barrel"/>
    <property type="match status" value="1"/>
</dbReference>
<dbReference type="GO" id="GO:0016646">
    <property type="term" value="F:oxidoreductase activity, acting on the CH-NH group of donors, NAD or NADP as acceptor"/>
    <property type="evidence" value="ECO:0007669"/>
    <property type="project" value="UniProtKB-ARBA"/>
</dbReference>
<protein>
    <submittedName>
        <fullName evidence="5">NADH-FMN oxidoreductase RutF, flavin reductase (DIM6/NTAB) family</fullName>
    </submittedName>
</protein>
<keyword evidence="6" id="KW-1185">Reference proteome</keyword>
<accession>A0A1H7EW44</accession>
<evidence type="ECO:0000313" key="5">
    <source>
        <dbReference type="EMBL" id="SEK18079.1"/>
    </source>
</evidence>
<dbReference type="GO" id="GO:0010181">
    <property type="term" value="F:FMN binding"/>
    <property type="evidence" value="ECO:0007669"/>
    <property type="project" value="InterPro"/>
</dbReference>
<evidence type="ECO:0000259" key="4">
    <source>
        <dbReference type="SMART" id="SM00903"/>
    </source>
</evidence>
<comment type="similarity">
    <text evidence="3">Belongs to the flavoredoxin family.</text>
</comment>
<feature type="domain" description="Flavin reductase like" evidence="4">
    <location>
        <begin position="11"/>
        <end position="172"/>
    </location>
</feature>
<comment type="cofactor">
    <cofactor evidence="1">
        <name>FMN</name>
        <dbReference type="ChEBI" id="CHEBI:58210"/>
    </cofactor>
</comment>
<dbReference type="InterPro" id="IPR052174">
    <property type="entry name" value="Flavoredoxin"/>
</dbReference>
<dbReference type="InterPro" id="IPR002563">
    <property type="entry name" value="Flavin_Rdtase-like_dom"/>
</dbReference>
<dbReference type="Proteomes" id="UP000182321">
    <property type="component" value="Unassembled WGS sequence"/>
</dbReference>
<gene>
    <name evidence="5" type="ORF">SAMN02910377_00144</name>
</gene>
<dbReference type="PANTHER" id="PTHR43567">
    <property type="entry name" value="FLAVOREDOXIN-RELATED-RELATED"/>
    <property type="match status" value="1"/>
</dbReference>
<dbReference type="Gene3D" id="2.30.110.10">
    <property type="entry name" value="Electron Transport, Fmn-binding Protein, Chain A"/>
    <property type="match status" value="1"/>
</dbReference>
<dbReference type="Pfam" id="PF01613">
    <property type="entry name" value="Flavin_Reduct"/>
    <property type="match status" value="1"/>
</dbReference>
<dbReference type="InterPro" id="IPR012349">
    <property type="entry name" value="Split_barrel_FMN-bd"/>
</dbReference>
<keyword evidence="2" id="KW-0285">Flavoprotein</keyword>
<reference evidence="6" key="1">
    <citation type="submission" date="2016-10" db="EMBL/GenBank/DDBJ databases">
        <authorList>
            <person name="Varghese N."/>
            <person name="Submissions S."/>
        </authorList>
    </citation>
    <scope>NUCLEOTIDE SEQUENCE [LARGE SCALE GENOMIC DNA]</scope>
    <source>
        <strain evidence="6">ACV-9</strain>
    </source>
</reference>
<organism evidence="5 6">
    <name type="scientific">Pseudobutyrivibrio ruminis</name>
    <dbReference type="NCBI Taxonomy" id="46206"/>
    <lineage>
        <taxon>Bacteria</taxon>
        <taxon>Bacillati</taxon>
        <taxon>Bacillota</taxon>
        <taxon>Clostridia</taxon>
        <taxon>Lachnospirales</taxon>
        <taxon>Lachnospiraceae</taxon>
        <taxon>Pseudobutyrivibrio</taxon>
    </lineage>
</organism>
<proteinExistence type="inferred from homology"/>
<evidence type="ECO:0000256" key="2">
    <source>
        <dbReference type="ARBA" id="ARBA00022630"/>
    </source>
</evidence>
<dbReference type="PANTHER" id="PTHR43567:SF1">
    <property type="entry name" value="FLAVOREDOXIN"/>
    <property type="match status" value="1"/>
</dbReference>
<sequence length="191" mass="21447">MGKQKWKAGNMIYPLPAVMITCRDKEGNDNVFTVAWTGTVCTNPPMAYISVRPSRYSYNMIKETGEFVINLTTEELAFATDFCGVKSGRDVDKFEACGLHKEMADEVNVPMLVESPVNIECRVREAHEYGSHTMFVADVIAVHADEKYMNETGKFQLEESDPLAYCHGTYFGLTNPKGTFGYSIKKEGKKK</sequence>
<dbReference type="EMBL" id="FNZX01000003">
    <property type="protein sequence ID" value="SEK18079.1"/>
    <property type="molecule type" value="Genomic_DNA"/>
</dbReference>
<evidence type="ECO:0000256" key="1">
    <source>
        <dbReference type="ARBA" id="ARBA00001917"/>
    </source>
</evidence>
<name>A0A1H7EW44_9FIRM</name>
<evidence type="ECO:0000313" key="6">
    <source>
        <dbReference type="Proteomes" id="UP000182321"/>
    </source>
</evidence>
<evidence type="ECO:0000256" key="3">
    <source>
        <dbReference type="ARBA" id="ARBA00038054"/>
    </source>
</evidence>